<evidence type="ECO:0000313" key="1">
    <source>
        <dbReference type="EMBL" id="KAJ8117360.1"/>
    </source>
</evidence>
<comment type="caution">
    <text evidence="1">The sequence shown here is derived from an EMBL/GenBank/DDBJ whole genome shotgun (WGS) entry which is preliminary data.</text>
</comment>
<organism evidence="1 2">
    <name type="scientific">Boeremia exigua</name>
    <dbReference type="NCBI Taxonomy" id="749465"/>
    <lineage>
        <taxon>Eukaryota</taxon>
        <taxon>Fungi</taxon>
        <taxon>Dikarya</taxon>
        <taxon>Ascomycota</taxon>
        <taxon>Pezizomycotina</taxon>
        <taxon>Dothideomycetes</taxon>
        <taxon>Pleosporomycetidae</taxon>
        <taxon>Pleosporales</taxon>
        <taxon>Pleosporineae</taxon>
        <taxon>Didymellaceae</taxon>
        <taxon>Boeremia</taxon>
    </lineage>
</organism>
<sequence length="68" mass="7064">MAPQLQAFDTVFVLGYRMAALSVARCNDPAAVTVSEIHRPAPPSTPTGPSAATTPNTRPSTPHTFTAA</sequence>
<name>A0ACC2IQ70_9PLEO</name>
<protein>
    <submittedName>
        <fullName evidence="1">Uncharacterized protein</fullName>
    </submittedName>
</protein>
<accession>A0ACC2IQ70</accession>
<gene>
    <name evidence="1" type="ORF">OPT61_g1429</name>
</gene>
<dbReference type="Proteomes" id="UP001153331">
    <property type="component" value="Unassembled WGS sequence"/>
</dbReference>
<dbReference type="EMBL" id="JAPHNI010000056">
    <property type="protein sequence ID" value="KAJ8117360.1"/>
    <property type="molecule type" value="Genomic_DNA"/>
</dbReference>
<proteinExistence type="predicted"/>
<reference evidence="1" key="1">
    <citation type="submission" date="2022-11" db="EMBL/GenBank/DDBJ databases">
        <title>Genome Sequence of Boeremia exigua.</title>
        <authorList>
            <person name="Buettner E."/>
        </authorList>
    </citation>
    <scope>NUCLEOTIDE SEQUENCE</scope>
    <source>
        <strain evidence="1">CU02</strain>
    </source>
</reference>
<keyword evidence="2" id="KW-1185">Reference proteome</keyword>
<evidence type="ECO:0000313" key="2">
    <source>
        <dbReference type="Proteomes" id="UP001153331"/>
    </source>
</evidence>